<dbReference type="CDD" id="cd23794">
    <property type="entry name" value="UBCc_UBE2F_UBE2M"/>
    <property type="match status" value="1"/>
</dbReference>
<reference evidence="6" key="1">
    <citation type="journal article" date="2023" name="G3 (Bethesda)">
        <title>A reference genome for the long-term kleptoplast-retaining sea slug Elysia crispata morphotype clarki.</title>
        <authorList>
            <person name="Eastman K.E."/>
            <person name="Pendleton A.L."/>
            <person name="Shaikh M.A."/>
            <person name="Suttiyut T."/>
            <person name="Ogas R."/>
            <person name="Tomko P."/>
            <person name="Gavelis G."/>
            <person name="Widhalm J.R."/>
            <person name="Wisecaver J.H."/>
        </authorList>
    </citation>
    <scope>NUCLEOTIDE SEQUENCE</scope>
    <source>
        <strain evidence="6">ECLA1</strain>
    </source>
</reference>
<dbReference type="InterPro" id="IPR001684">
    <property type="entry name" value="Ribosomal_bL27"/>
</dbReference>
<evidence type="ECO:0000256" key="3">
    <source>
        <dbReference type="ARBA" id="ARBA00023274"/>
    </source>
</evidence>
<comment type="similarity">
    <text evidence="1">Belongs to the bacterial ribosomal protein bL27 family.</text>
</comment>
<feature type="domain" description="UBC core" evidence="5">
    <location>
        <begin position="3"/>
        <end position="161"/>
    </location>
</feature>
<dbReference type="AlphaFoldDB" id="A0AAE1B553"/>
<evidence type="ECO:0000256" key="2">
    <source>
        <dbReference type="ARBA" id="ARBA00022980"/>
    </source>
</evidence>
<feature type="region of interest" description="Disordered" evidence="4">
    <location>
        <begin position="227"/>
        <end position="257"/>
    </location>
</feature>
<dbReference type="GO" id="GO:0005762">
    <property type="term" value="C:mitochondrial large ribosomal subunit"/>
    <property type="evidence" value="ECO:0007669"/>
    <property type="project" value="TreeGrafter"/>
</dbReference>
<evidence type="ECO:0000256" key="1">
    <source>
        <dbReference type="ARBA" id="ARBA00010797"/>
    </source>
</evidence>
<dbReference type="Gene3D" id="2.40.50.100">
    <property type="match status" value="1"/>
</dbReference>
<name>A0AAE1B553_9GAST</name>
<dbReference type="GO" id="GO:0003735">
    <property type="term" value="F:structural constituent of ribosome"/>
    <property type="evidence" value="ECO:0007669"/>
    <property type="project" value="InterPro"/>
</dbReference>
<keyword evidence="3" id="KW-0687">Ribonucleoprotein</keyword>
<dbReference type="PANTHER" id="PTHR15893:SF0">
    <property type="entry name" value="LARGE RIBOSOMAL SUBUNIT PROTEIN BL27M"/>
    <property type="match status" value="1"/>
</dbReference>
<dbReference type="SMART" id="SM00212">
    <property type="entry name" value="UBCc"/>
    <property type="match status" value="1"/>
</dbReference>
<evidence type="ECO:0000313" key="6">
    <source>
        <dbReference type="EMBL" id="KAK3798777.1"/>
    </source>
</evidence>
<evidence type="ECO:0000256" key="4">
    <source>
        <dbReference type="SAM" id="MobiDB-lite"/>
    </source>
</evidence>
<dbReference type="EMBL" id="JAWDGP010000623">
    <property type="protein sequence ID" value="KAK3798777.1"/>
    <property type="molecule type" value="Genomic_DNA"/>
</dbReference>
<organism evidence="6 7">
    <name type="scientific">Elysia crispata</name>
    <name type="common">lettuce slug</name>
    <dbReference type="NCBI Taxonomy" id="231223"/>
    <lineage>
        <taxon>Eukaryota</taxon>
        <taxon>Metazoa</taxon>
        <taxon>Spiralia</taxon>
        <taxon>Lophotrochozoa</taxon>
        <taxon>Mollusca</taxon>
        <taxon>Gastropoda</taxon>
        <taxon>Heterobranchia</taxon>
        <taxon>Euthyneura</taxon>
        <taxon>Panpulmonata</taxon>
        <taxon>Sacoglossa</taxon>
        <taxon>Placobranchoidea</taxon>
        <taxon>Plakobranchidae</taxon>
        <taxon>Elysia</taxon>
    </lineage>
</organism>
<dbReference type="PANTHER" id="PTHR15893">
    <property type="entry name" value="RIBOSOMAL PROTEIN L27"/>
    <property type="match status" value="1"/>
</dbReference>
<dbReference type="Proteomes" id="UP001283361">
    <property type="component" value="Unassembled WGS sequence"/>
</dbReference>
<keyword evidence="2" id="KW-0689">Ribosomal protein</keyword>
<evidence type="ECO:0000259" key="5">
    <source>
        <dbReference type="PROSITE" id="PS50127"/>
    </source>
</evidence>
<proteinExistence type="inferred from homology"/>
<gene>
    <name evidence="6" type="ORF">RRG08_040609</name>
</gene>
<accession>A0AAE1B553</accession>
<sequence length="467" mass="51353">MATKAGCVFKEFHALARNITKLTDDQAQVELEDELEGSDSLMSFLLSVCPNAGHYKGATIKFRVQVSSQYPDEAPVAECLNLVYHPNINISEQGEPASICVNLLSDDWQPEVGLDGCVIAILFLFHHPNQNDALSHVFSGTEMEEEEFAENVKASIKGGEVEGICFDNLMNEEHQTDIMSENGPESVIVVALVEDSQSDETVTPSLDTCPDKLFSPEMPDNNATDIIPSKVPDPFPNINQPEVSLRSEDTDSQAQTSDLNGVKVKDETYSLPLVDNKHLQTGRVLSVIWDHIRRSRSRLDLSVAQLKLKGKESSRMSSHIFNKGAQLVSCLMSSTSFSVRQGLPLLSTIPARAASKKSGGAVKNKIGRTKPKYRGLKAADGAFVHKGDVLATQFDLKYYPGENVSIDIKNTLRAAYDGVVVYSTEVLNPYSDSPLYEHVQNGSVLQRRFLNVIPTPLHGKFKLISET</sequence>
<evidence type="ECO:0000313" key="7">
    <source>
        <dbReference type="Proteomes" id="UP001283361"/>
    </source>
</evidence>
<dbReference type="Gene3D" id="3.10.110.10">
    <property type="entry name" value="Ubiquitin Conjugating Enzyme"/>
    <property type="match status" value="1"/>
</dbReference>
<keyword evidence="7" id="KW-1185">Reference proteome</keyword>
<dbReference type="PROSITE" id="PS50127">
    <property type="entry name" value="UBC_2"/>
    <property type="match status" value="1"/>
</dbReference>
<dbReference type="Pfam" id="PF01016">
    <property type="entry name" value="Ribosomal_L27"/>
    <property type="match status" value="1"/>
</dbReference>
<dbReference type="GO" id="GO:0006412">
    <property type="term" value="P:translation"/>
    <property type="evidence" value="ECO:0007669"/>
    <property type="project" value="InterPro"/>
</dbReference>
<comment type="caution">
    <text evidence="6">The sequence shown here is derived from an EMBL/GenBank/DDBJ whole genome shotgun (WGS) entry which is preliminary data.</text>
</comment>
<dbReference type="InterPro" id="IPR016135">
    <property type="entry name" value="UBQ-conjugating_enzyme/RWD"/>
</dbReference>
<dbReference type="InterPro" id="IPR000608">
    <property type="entry name" value="UBC"/>
</dbReference>
<dbReference type="SUPFAM" id="SSF54495">
    <property type="entry name" value="UBC-like"/>
    <property type="match status" value="1"/>
</dbReference>
<dbReference type="Pfam" id="PF00179">
    <property type="entry name" value="UQ_con"/>
    <property type="match status" value="1"/>
</dbReference>
<protein>
    <recommendedName>
        <fullName evidence="5">UBC core domain-containing protein</fullName>
    </recommendedName>
</protein>
<dbReference type="SUPFAM" id="SSF110324">
    <property type="entry name" value="Ribosomal L27 protein-like"/>
    <property type="match status" value="1"/>
</dbReference>